<dbReference type="InterPro" id="IPR012337">
    <property type="entry name" value="RNaseH-like_sf"/>
</dbReference>
<dbReference type="Proteomes" id="UP000310636">
    <property type="component" value="Unassembled WGS sequence"/>
</dbReference>
<proteinExistence type="predicted"/>
<name>A0A4S4BUG7_9BACL</name>
<comment type="caution">
    <text evidence="2">The sequence shown here is derived from an EMBL/GenBank/DDBJ whole genome shotgun (WGS) entry which is preliminary data.</text>
</comment>
<dbReference type="SUPFAM" id="SSF53098">
    <property type="entry name" value="Ribonuclease H-like"/>
    <property type="match status" value="1"/>
</dbReference>
<evidence type="ECO:0000313" key="2">
    <source>
        <dbReference type="EMBL" id="THF78015.1"/>
    </source>
</evidence>
<feature type="compositionally biased region" description="Polar residues" evidence="1">
    <location>
        <begin position="109"/>
        <end position="126"/>
    </location>
</feature>
<organism evidence="2 3">
    <name type="scientific">Cohnella fermenti</name>
    <dbReference type="NCBI Taxonomy" id="2565925"/>
    <lineage>
        <taxon>Bacteria</taxon>
        <taxon>Bacillati</taxon>
        <taxon>Bacillota</taxon>
        <taxon>Bacilli</taxon>
        <taxon>Bacillales</taxon>
        <taxon>Paenibacillaceae</taxon>
        <taxon>Cohnella</taxon>
    </lineage>
</organism>
<gene>
    <name evidence="2" type="ORF">E6C55_15045</name>
</gene>
<accession>A0A4S4BUG7</accession>
<evidence type="ECO:0000313" key="3">
    <source>
        <dbReference type="Proteomes" id="UP000310636"/>
    </source>
</evidence>
<sequence>MRAQGSFYKEIVNTTRPDEVVTIEITKALAKERKKQGKDLAPGTALQVRVIKVELSTGETEILLTNVGAEELSYEACKPLYFKRWGAETGFDELKHKFEIENFRDKNLRSSNRTSMPRCRSSTWLRSWNKKQKSR</sequence>
<dbReference type="EMBL" id="SSOB01000017">
    <property type="protein sequence ID" value="THF78015.1"/>
    <property type="molecule type" value="Genomic_DNA"/>
</dbReference>
<protein>
    <submittedName>
        <fullName evidence="2">Uncharacterized protein</fullName>
    </submittedName>
</protein>
<dbReference type="OrthoDB" id="9794050at2"/>
<reference evidence="2 3" key="1">
    <citation type="submission" date="2019-04" db="EMBL/GenBank/DDBJ databases">
        <title>Cohnella sp. nov. isolated from preserved vegetables.</title>
        <authorList>
            <person name="Lin S.-Y."/>
            <person name="Hung M.-H."/>
            <person name="Young C.-C."/>
        </authorList>
    </citation>
    <scope>NUCLEOTIDE SEQUENCE [LARGE SCALE GENOMIC DNA]</scope>
    <source>
        <strain evidence="2 3">CC-MHH1044</strain>
    </source>
</reference>
<keyword evidence="3" id="KW-1185">Reference proteome</keyword>
<feature type="region of interest" description="Disordered" evidence="1">
    <location>
        <begin position="109"/>
        <end position="135"/>
    </location>
</feature>
<dbReference type="AlphaFoldDB" id="A0A4S4BUG7"/>
<evidence type="ECO:0000256" key="1">
    <source>
        <dbReference type="SAM" id="MobiDB-lite"/>
    </source>
</evidence>